<evidence type="ECO:0000313" key="15">
    <source>
        <dbReference type="EMBL" id="AEB99763.1"/>
    </source>
</evidence>
<dbReference type="KEGG" id="ssg:Selsp_0797"/>
<feature type="transmembrane region" description="Helical" evidence="14">
    <location>
        <begin position="124"/>
        <end position="143"/>
    </location>
</feature>
<evidence type="ECO:0000256" key="6">
    <source>
        <dbReference type="ARBA" id="ARBA00022847"/>
    </source>
</evidence>
<feature type="transmembrane region" description="Helical" evidence="14">
    <location>
        <begin position="321"/>
        <end position="350"/>
    </location>
</feature>
<feature type="transmembrane region" description="Helical" evidence="14">
    <location>
        <begin position="192"/>
        <end position="220"/>
    </location>
</feature>
<evidence type="ECO:0000256" key="13">
    <source>
        <dbReference type="RuleBase" id="RU362091"/>
    </source>
</evidence>
<dbReference type="InterPro" id="IPR011851">
    <property type="entry name" value="Na/Pro_symporter"/>
</dbReference>
<dbReference type="InterPro" id="IPR050277">
    <property type="entry name" value="Sodium:Solute_Symporter"/>
</dbReference>
<dbReference type="GO" id="GO:0031402">
    <property type="term" value="F:sodium ion binding"/>
    <property type="evidence" value="ECO:0007669"/>
    <property type="project" value="UniProtKB-UniRule"/>
</dbReference>
<gene>
    <name evidence="15" type="ordered locus">Selsp_0797</name>
</gene>
<evidence type="ECO:0000256" key="8">
    <source>
        <dbReference type="ARBA" id="ARBA00023053"/>
    </source>
</evidence>
<sequence length="492" mass="53538">MTNNMAIIIAFIVYLGLMMLIGIYYYRRTRSMADYILGNRKLGAWVTSLSAEASDMSGWMLMGLPGFAYIAGLNAGWIALGLALGTYANWKFVAARLRKYTELANNSLTLPDFLQNRYEDKSNLLRIIPAVFILLFFIIYTSSGFVAGGKLFETIFALPYTQALFLGAFVVVFYTLAGGFLAVCWTDFIQGVMMFFAILLVPAAASYLLGGPSVTLAAIYTMEPSFFNPFQKPDGSTLGFIEFISLMGWGLGYFGQPHILVRFMAIRSSAELGRAMHIAMTWVAISLAAAVLVGMVGRAYLTEPLFGTATETVFLVMTDSIFNPFIAGLILSAVLAAIMSTASAQLLVAASAFAQDFYRSLLHKNASQGELVWVSRLSVLAIAALSLTLAMNPESLILDMVAYAWAGFGAAFGPALLASLFWRRATRNGILAGIITGGVTVLVWKQFALFGLYEIIPGFIFSLCAIYIVSRLDKEPAKSITDTFDAVGKSEI</sequence>
<evidence type="ECO:0000256" key="10">
    <source>
        <dbReference type="ARBA" id="ARBA00023136"/>
    </source>
</evidence>
<dbReference type="Proteomes" id="UP000011124">
    <property type="component" value="Chromosome"/>
</dbReference>
<comment type="subcellular location">
    <subcellularLocation>
        <location evidence="1 14">Cell membrane</location>
        <topology evidence="1 14">Multi-pass membrane protein</topology>
    </subcellularLocation>
</comment>
<keyword evidence="14" id="KW-0029">Amino-acid transport</keyword>
<dbReference type="EMBL" id="CP002637">
    <property type="protein sequence ID" value="AEB99763.1"/>
    <property type="molecule type" value="Genomic_DNA"/>
</dbReference>
<dbReference type="InterPro" id="IPR038377">
    <property type="entry name" value="Na/Glc_symporter_sf"/>
</dbReference>
<evidence type="ECO:0000256" key="1">
    <source>
        <dbReference type="ARBA" id="ARBA00004651"/>
    </source>
</evidence>
<accession>F4EZK6</accession>
<evidence type="ECO:0000256" key="11">
    <source>
        <dbReference type="ARBA" id="ARBA00023201"/>
    </source>
</evidence>
<feature type="transmembrane region" description="Helical" evidence="14">
    <location>
        <begin position="67"/>
        <end position="90"/>
    </location>
</feature>
<dbReference type="GO" id="GO:0015824">
    <property type="term" value="P:proline transport"/>
    <property type="evidence" value="ECO:0007669"/>
    <property type="project" value="UniProtKB-UniRule"/>
</dbReference>
<feature type="transmembrane region" description="Helical" evidence="14">
    <location>
        <begin position="450"/>
        <end position="469"/>
    </location>
</feature>
<proteinExistence type="inferred from homology"/>
<dbReference type="InterPro" id="IPR001734">
    <property type="entry name" value="Na/solute_symporter"/>
</dbReference>
<feature type="transmembrane region" description="Helical" evidence="14">
    <location>
        <begin position="402"/>
        <end position="422"/>
    </location>
</feature>
<keyword evidence="7 14" id="KW-1133">Transmembrane helix</keyword>
<keyword evidence="6 14" id="KW-0769">Symport</keyword>
<evidence type="ECO:0000313" key="16">
    <source>
        <dbReference type="Proteomes" id="UP000011124"/>
    </source>
</evidence>
<comment type="catalytic activity">
    <reaction evidence="12">
        <text>L-proline(in) + Na(+)(in) = L-proline(out) + Na(+)(out)</text>
        <dbReference type="Rhea" id="RHEA:28967"/>
        <dbReference type="ChEBI" id="CHEBI:29101"/>
        <dbReference type="ChEBI" id="CHEBI:60039"/>
    </reaction>
</comment>
<evidence type="ECO:0000256" key="12">
    <source>
        <dbReference type="ARBA" id="ARBA00033708"/>
    </source>
</evidence>
<feature type="transmembrane region" description="Helical" evidence="14">
    <location>
        <begin position="240"/>
        <end position="261"/>
    </location>
</feature>
<comment type="similarity">
    <text evidence="2 13">Belongs to the sodium:solute symporter (SSF) (TC 2.A.21) family.</text>
</comment>
<dbReference type="OrthoDB" id="9810181at2"/>
<evidence type="ECO:0000256" key="7">
    <source>
        <dbReference type="ARBA" id="ARBA00022989"/>
    </source>
</evidence>
<evidence type="ECO:0000256" key="3">
    <source>
        <dbReference type="ARBA" id="ARBA00022448"/>
    </source>
</evidence>
<evidence type="ECO:0000256" key="4">
    <source>
        <dbReference type="ARBA" id="ARBA00022475"/>
    </source>
</evidence>
<dbReference type="NCBIfam" id="TIGR00813">
    <property type="entry name" value="sss"/>
    <property type="match status" value="1"/>
</dbReference>
<dbReference type="RefSeq" id="WP_013740696.1">
    <property type="nucleotide sequence ID" value="NC_015437.1"/>
</dbReference>
<dbReference type="Pfam" id="PF00474">
    <property type="entry name" value="SSF"/>
    <property type="match status" value="1"/>
</dbReference>
<dbReference type="PANTHER" id="PTHR48086">
    <property type="entry name" value="SODIUM/PROLINE SYMPORTER-RELATED"/>
    <property type="match status" value="1"/>
</dbReference>
<feature type="transmembrane region" description="Helical" evidence="14">
    <location>
        <begin position="6"/>
        <end position="26"/>
    </location>
</feature>
<name>F4EZK6_SELS3</name>
<feature type="transmembrane region" description="Helical" evidence="14">
    <location>
        <begin position="163"/>
        <end position="185"/>
    </location>
</feature>
<keyword evidence="3 14" id="KW-0813">Transport</keyword>
<dbReference type="PROSITE" id="PS50283">
    <property type="entry name" value="NA_SOLUT_SYMP_3"/>
    <property type="match status" value="1"/>
</dbReference>
<keyword evidence="10 14" id="KW-0472">Membrane</keyword>
<dbReference type="CDD" id="cd11475">
    <property type="entry name" value="SLC5sbd_PutP"/>
    <property type="match status" value="1"/>
</dbReference>
<dbReference type="GO" id="GO:0005298">
    <property type="term" value="F:proline:sodium symporter activity"/>
    <property type="evidence" value="ECO:0007669"/>
    <property type="project" value="UniProtKB-UniRule"/>
</dbReference>
<keyword evidence="9 14" id="KW-0406">Ion transport</keyword>
<protein>
    <recommendedName>
        <fullName evidence="14">Sodium/proline symporter</fullName>
    </recommendedName>
    <alternativeName>
        <fullName evidence="14">Proline permease</fullName>
    </alternativeName>
</protein>
<feature type="transmembrane region" description="Helical" evidence="14">
    <location>
        <begin position="429"/>
        <end position="444"/>
    </location>
</feature>
<keyword evidence="8 14" id="KW-0915">Sodium</keyword>
<evidence type="ECO:0000256" key="9">
    <source>
        <dbReference type="ARBA" id="ARBA00023065"/>
    </source>
</evidence>
<dbReference type="NCBIfam" id="TIGR02121">
    <property type="entry name" value="Na_Pro_sym"/>
    <property type="match status" value="1"/>
</dbReference>
<feature type="transmembrane region" description="Helical" evidence="14">
    <location>
        <begin position="282"/>
        <end position="301"/>
    </location>
</feature>
<feature type="transmembrane region" description="Helical" evidence="14">
    <location>
        <begin position="371"/>
        <end position="390"/>
    </location>
</feature>
<evidence type="ECO:0000256" key="5">
    <source>
        <dbReference type="ARBA" id="ARBA00022692"/>
    </source>
</evidence>
<evidence type="ECO:0000256" key="14">
    <source>
        <dbReference type="RuleBase" id="RU366012"/>
    </source>
</evidence>
<keyword evidence="16" id="KW-1185">Reference proteome</keyword>
<reference evidence="15 16" key="1">
    <citation type="submission" date="2011-04" db="EMBL/GenBank/DDBJ databases">
        <title>The complete genome of Selenomonas sputigena DSM 20758.</title>
        <authorList>
            <consortium name="US DOE Joint Genome Institute (JGI-PGF)"/>
            <person name="Lucas S."/>
            <person name="Copeland A."/>
            <person name="Lapidus A."/>
            <person name="Bruce D."/>
            <person name="Goodwin L."/>
            <person name="Pitluck S."/>
            <person name="Peters L."/>
            <person name="Kyrpides N."/>
            <person name="Mavromatis K."/>
            <person name="Ivanova N."/>
            <person name="Ovchinnikova G."/>
            <person name="Teshima H."/>
            <person name="Detter J.C."/>
            <person name="Tapia R."/>
            <person name="Han C."/>
            <person name="Land M."/>
            <person name="Hauser L."/>
            <person name="Markowitz V."/>
            <person name="Cheng J.-F."/>
            <person name="Hugenholtz P."/>
            <person name="Woyke T."/>
            <person name="Wu D."/>
            <person name="Gronow S."/>
            <person name="Wellnitz S."/>
            <person name="Schneider S."/>
            <person name="Klenk H.-P."/>
            <person name="Eisen J.A."/>
        </authorList>
    </citation>
    <scope>NUCLEOTIDE SEQUENCE [LARGE SCALE GENOMIC DNA]</scope>
    <source>
        <strain evidence="16">ATCC 35185 / DSM 20758 / VPI D19B-28</strain>
    </source>
</reference>
<evidence type="ECO:0000256" key="2">
    <source>
        <dbReference type="ARBA" id="ARBA00006434"/>
    </source>
</evidence>
<dbReference type="Gene3D" id="1.20.1730.10">
    <property type="entry name" value="Sodium/glucose cotransporter"/>
    <property type="match status" value="1"/>
</dbReference>
<dbReference type="GO" id="GO:0005886">
    <property type="term" value="C:plasma membrane"/>
    <property type="evidence" value="ECO:0007669"/>
    <property type="project" value="UniProtKB-SubCell"/>
</dbReference>
<keyword evidence="11 14" id="KW-0739">Sodium transport</keyword>
<dbReference type="PANTHER" id="PTHR48086:SF3">
    <property type="entry name" value="SODIUM_PROLINE SYMPORTER"/>
    <property type="match status" value="1"/>
</dbReference>
<keyword evidence="4 14" id="KW-1003">Cell membrane</keyword>
<dbReference type="HOGENOM" id="CLU_018808_15_2_9"/>
<dbReference type="AlphaFoldDB" id="F4EZK6"/>
<comment type="function">
    <text evidence="14">Catalyzes the sodium-dependent uptake of extracellular L-proline.</text>
</comment>
<keyword evidence="5 14" id="KW-0812">Transmembrane</keyword>
<organism evidence="15 16">
    <name type="scientific">Selenomonas sputigena (strain ATCC 35185 / DSM 20758 / CCUG 44933 / VPI D19B-28)</name>
    <dbReference type="NCBI Taxonomy" id="546271"/>
    <lineage>
        <taxon>Bacteria</taxon>
        <taxon>Bacillati</taxon>
        <taxon>Bacillota</taxon>
        <taxon>Negativicutes</taxon>
        <taxon>Selenomonadales</taxon>
        <taxon>Selenomonadaceae</taxon>
        <taxon>Selenomonas</taxon>
    </lineage>
</organism>